<organism evidence="1 2">
    <name type="scientific">Belliella calami</name>
    <dbReference type="NCBI Taxonomy" id="2923436"/>
    <lineage>
        <taxon>Bacteria</taxon>
        <taxon>Pseudomonadati</taxon>
        <taxon>Bacteroidota</taxon>
        <taxon>Cytophagia</taxon>
        <taxon>Cytophagales</taxon>
        <taxon>Cyclobacteriaceae</taxon>
        <taxon>Belliella</taxon>
    </lineage>
</organism>
<comment type="caution">
    <text evidence="1">The sequence shown here is derived from an EMBL/GenBank/DDBJ whole genome shotgun (WGS) entry which is preliminary data.</text>
</comment>
<name>A0ABS9URQ0_9BACT</name>
<dbReference type="Proteomes" id="UP001165488">
    <property type="component" value="Unassembled WGS sequence"/>
</dbReference>
<reference evidence="1" key="1">
    <citation type="submission" date="2022-03" db="EMBL/GenBank/DDBJ databases">
        <title>De novo assembled genomes of Belliella spp. (Cyclobacteriaceae) strains.</title>
        <authorList>
            <person name="Szabo A."/>
            <person name="Korponai K."/>
            <person name="Felfoldi T."/>
        </authorList>
    </citation>
    <scope>NUCLEOTIDE SEQUENCE</scope>
    <source>
        <strain evidence="1">DSM 107340</strain>
    </source>
</reference>
<evidence type="ECO:0000313" key="1">
    <source>
        <dbReference type="EMBL" id="MCH7399305.1"/>
    </source>
</evidence>
<sequence length="45" mass="5582">MDKERVLIYYFDKISDKTFELDQVRKELEKADFDEVDIRWVVKEV</sequence>
<proteinExistence type="predicted"/>
<dbReference type="RefSeq" id="WP_241275804.1">
    <property type="nucleotide sequence ID" value="NZ_JAKZGS010000014.1"/>
</dbReference>
<protein>
    <submittedName>
        <fullName evidence="1">Uncharacterized protein</fullName>
    </submittedName>
</protein>
<evidence type="ECO:0000313" key="2">
    <source>
        <dbReference type="Proteomes" id="UP001165488"/>
    </source>
</evidence>
<keyword evidence="2" id="KW-1185">Reference proteome</keyword>
<dbReference type="EMBL" id="JAKZGS010000014">
    <property type="protein sequence ID" value="MCH7399305.1"/>
    <property type="molecule type" value="Genomic_DNA"/>
</dbReference>
<accession>A0ABS9URQ0</accession>
<gene>
    <name evidence="1" type="ORF">MM236_14990</name>
</gene>